<dbReference type="SMART" id="SM00369">
    <property type="entry name" value="LRR_TYP"/>
    <property type="match status" value="9"/>
</dbReference>
<keyword evidence="4" id="KW-0325">Glycoprotein</keyword>
<evidence type="ECO:0000256" key="5">
    <source>
        <dbReference type="SAM" id="Phobius"/>
    </source>
</evidence>
<keyword evidence="5" id="KW-0472">Membrane</keyword>
<dbReference type="FunFam" id="3.80.10.10:FF:000770">
    <property type="entry name" value="Uncharacterized protein"/>
    <property type="match status" value="1"/>
</dbReference>
<dbReference type="InterPro" id="IPR032675">
    <property type="entry name" value="LRR_dom_sf"/>
</dbReference>
<evidence type="ECO:0000313" key="8">
    <source>
        <dbReference type="Proteomes" id="UP000230233"/>
    </source>
</evidence>
<evidence type="ECO:0000256" key="6">
    <source>
        <dbReference type="SAM" id="SignalP"/>
    </source>
</evidence>
<dbReference type="Pfam" id="PF13855">
    <property type="entry name" value="LRR_8"/>
    <property type="match status" value="2"/>
</dbReference>
<dbReference type="InterPro" id="IPR003591">
    <property type="entry name" value="Leu-rich_rpt_typical-subtyp"/>
</dbReference>
<comment type="caution">
    <text evidence="7">The sequence shown here is derived from an EMBL/GenBank/DDBJ whole genome shotgun (WGS) entry which is preliminary data.</text>
</comment>
<sequence length="598" mass="66892">MRSLLNFVLLLLLIRISVSEHKKTCEEIEEGFTKEVNARQQQVCTCAENGIFSTVNGFTIECESASLETITANLVSLNGTPIGRLTVRDSSFNVLPASMFDNVSIKQVKFEECKLSGLGPKSFTGLGDSVEYISLRENVLPKISKGAFNGLTSLKTLDMASNAIEEIEAGAFEGLKSAEYLILNENKLTQLTPKMFIGLKGLKRLTIENCGLETLQKGAFQGLEKLEELIMSNNQIRDVDWSVFTPLKNIRVLDLGSNNISNVELKSFAKLEKLVLNNNSIDTMKSIKLKDLPALVVALFDRNKIQSISDMDMFGLTRSDRIQTMSLAWNNLSQISAKAFQHTPNLINLLLQNNQIEELSSNSTTLVRTPFLAILKKLMTLQLSSNNLSIIRSDELPKSLIYLALDQNDLAKIEARALEGMNLKRLYLNKNKMRYLYTGAFDSFEPTSMEAIDLSTNLWVCSCNDPKEWLPRWLSEAEEADVSEGPLGCLAIPECGQAEDPNKFHNETEEVVRSGWITVAATVLTIITIIIMIIIAMLYFKDYKYQFPLRGRRSDSDLHKLIENDPLNLPSDSILVVPAMPKRNPPGPKKTVRFDETS</sequence>
<dbReference type="SMART" id="SM00365">
    <property type="entry name" value="LRR_SD22"/>
    <property type="match status" value="4"/>
</dbReference>
<dbReference type="PANTHER" id="PTHR24369:SF210">
    <property type="entry name" value="CHAOPTIN-RELATED"/>
    <property type="match status" value="1"/>
</dbReference>
<name>A0A2G5UEC0_9PELO</name>
<evidence type="ECO:0000256" key="4">
    <source>
        <dbReference type="ARBA" id="ARBA00023180"/>
    </source>
</evidence>
<dbReference type="InterPro" id="IPR050541">
    <property type="entry name" value="LRR_TM_domain-containing"/>
</dbReference>
<keyword evidence="5" id="KW-1133">Transmembrane helix</keyword>
<reference evidence="8" key="1">
    <citation type="submission" date="2017-10" db="EMBL/GenBank/DDBJ databases">
        <title>Rapid genome shrinkage in a self-fertile nematode reveals novel sperm competition proteins.</title>
        <authorList>
            <person name="Yin D."/>
            <person name="Schwarz E.M."/>
            <person name="Thomas C.G."/>
            <person name="Felde R.L."/>
            <person name="Korf I.F."/>
            <person name="Cutter A.D."/>
            <person name="Schartner C.M."/>
            <person name="Ralston E.J."/>
            <person name="Meyer B.J."/>
            <person name="Haag E.S."/>
        </authorList>
    </citation>
    <scope>NUCLEOTIDE SEQUENCE [LARGE SCALE GENOMIC DNA]</scope>
    <source>
        <strain evidence="8">JU1422</strain>
    </source>
</reference>
<evidence type="ECO:0000256" key="2">
    <source>
        <dbReference type="ARBA" id="ARBA00022729"/>
    </source>
</evidence>
<dbReference type="EMBL" id="PDUG01000003">
    <property type="protein sequence ID" value="PIC37892.1"/>
    <property type="molecule type" value="Genomic_DNA"/>
</dbReference>
<dbReference type="STRING" id="1611254.A0A2G5UEC0"/>
<keyword evidence="3" id="KW-0677">Repeat</keyword>
<dbReference type="OrthoDB" id="676979at2759"/>
<accession>A0A2G5UEC0</accession>
<feature type="chain" id="PRO_5013855412" description="LRRCT domain-containing protein" evidence="6">
    <location>
        <begin position="20"/>
        <end position="598"/>
    </location>
</feature>
<dbReference type="InterPro" id="IPR001611">
    <property type="entry name" value="Leu-rich_rpt"/>
</dbReference>
<dbReference type="PANTHER" id="PTHR24369">
    <property type="entry name" value="ANTIGEN BSP, PUTATIVE-RELATED"/>
    <property type="match status" value="1"/>
</dbReference>
<protein>
    <recommendedName>
        <fullName evidence="9">LRRCT domain-containing protein</fullName>
    </recommendedName>
</protein>
<evidence type="ECO:0000256" key="1">
    <source>
        <dbReference type="ARBA" id="ARBA00022614"/>
    </source>
</evidence>
<dbReference type="GO" id="GO:0005886">
    <property type="term" value="C:plasma membrane"/>
    <property type="evidence" value="ECO:0007669"/>
    <property type="project" value="TreeGrafter"/>
</dbReference>
<evidence type="ECO:0000313" key="7">
    <source>
        <dbReference type="EMBL" id="PIC37892.1"/>
    </source>
</evidence>
<dbReference type="AlphaFoldDB" id="A0A2G5UEC0"/>
<keyword evidence="1" id="KW-0433">Leucine-rich repeat</keyword>
<dbReference type="Proteomes" id="UP000230233">
    <property type="component" value="Chromosome III"/>
</dbReference>
<gene>
    <name evidence="7" type="primary">Cni-pan-1</name>
    <name evidence="7" type="synonym">Cnig_chr_III.g10083</name>
    <name evidence="7" type="ORF">B9Z55_010083</name>
</gene>
<dbReference type="Gene3D" id="3.80.10.10">
    <property type="entry name" value="Ribonuclease Inhibitor"/>
    <property type="match status" value="4"/>
</dbReference>
<keyword evidence="2 6" id="KW-0732">Signal</keyword>
<organism evidence="7 8">
    <name type="scientific">Caenorhabditis nigoni</name>
    <dbReference type="NCBI Taxonomy" id="1611254"/>
    <lineage>
        <taxon>Eukaryota</taxon>
        <taxon>Metazoa</taxon>
        <taxon>Ecdysozoa</taxon>
        <taxon>Nematoda</taxon>
        <taxon>Chromadorea</taxon>
        <taxon>Rhabditida</taxon>
        <taxon>Rhabditina</taxon>
        <taxon>Rhabditomorpha</taxon>
        <taxon>Rhabditoidea</taxon>
        <taxon>Rhabditidae</taxon>
        <taxon>Peloderinae</taxon>
        <taxon>Caenorhabditis</taxon>
    </lineage>
</organism>
<feature type="signal peptide" evidence="6">
    <location>
        <begin position="1"/>
        <end position="19"/>
    </location>
</feature>
<feature type="transmembrane region" description="Helical" evidence="5">
    <location>
        <begin position="516"/>
        <end position="540"/>
    </location>
</feature>
<dbReference type="SUPFAM" id="SSF52058">
    <property type="entry name" value="L domain-like"/>
    <property type="match status" value="1"/>
</dbReference>
<keyword evidence="8" id="KW-1185">Reference proteome</keyword>
<evidence type="ECO:0000256" key="3">
    <source>
        <dbReference type="ARBA" id="ARBA00022737"/>
    </source>
</evidence>
<evidence type="ECO:0008006" key="9">
    <source>
        <dbReference type="Google" id="ProtNLM"/>
    </source>
</evidence>
<keyword evidence="5" id="KW-0812">Transmembrane</keyword>
<dbReference type="PROSITE" id="PS51450">
    <property type="entry name" value="LRR"/>
    <property type="match status" value="2"/>
</dbReference>
<proteinExistence type="predicted"/>